<organism evidence="2 3">
    <name type="scientific">Periplaneta americana</name>
    <name type="common">American cockroach</name>
    <name type="synonym">Blatta americana</name>
    <dbReference type="NCBI Taxonomy" id="6978"/>
    <lineage>
        <taxon>Eukaryota</taxon>
        <taxon>Metazoa</taxon>
        <taxon>Ecdysozoa</taxon>
        <taxon>Arthropoda</taxon>
        <taxon>Hexapoda</taxon>
        <taxon>Insecta</taxon>
        <taxon>Pterygota</taxon>
        <taxon>Neoptera</taxon>
        <taxon>Polyneoptera</taxon>
        <taxon>Dictyoptera</taxon>
        <taxon>Blattodea</taxon>
        <taxon>Blattoidea</taxon>
        <taxon>Blattidae</taxon>
        <taxon>Blattinae</taxon>
        <taxon>Periplaneta</taxon>
    </lineage>
</organism>
<feature type="compositionally biased region" description="Polar residues" evidence="1">
    <location>
        <begin position="200"/>
        <end position="212"/>
    </location>
</feature>
<dbReference type="Proteomes" id="UP001148838">
    <property type="component" value="Unassembled WGS sequence"/>
</dbReference>
<keyword evidence="3" id="KW-1185">Reference proteome</keyword>
<gene>
    <name evidence="2" type="ORF">ANN_03678</name>
</gene>
<accession>A0ABQ8U5G0</accession>
<evidence type="ECO:0000313" key="2">
    <source>
        <dbReference type="EMBL" id="KAJ4452160.1"/>
    </source>
</evidence>
<proteinExistence type="predicted"/>
<feature type="compositionally biased region" description="Basic residues" evidence="1">
    <location>
        <begin position="178"/>
        <end position="187"/>
    </location>
</feature>
<sequence>MPQLTDEEEQRLDEAPPHWHTEVRAPHWCCHPLRSLVLRGMRFRLASEVLEWEGTVTAAVCWTLVMSTRLRYGSLLHVVTSVHEVGHGHNEATPVVNPYQATFTSPPVSTHAIRLHDIHELKNEGRHEIEHIGQELCVRIVTSFQKRFQQCIMVVHDREMASGHSILPVGPAFLSLHKPKSNPRRVRDKPQCPNPKALPTSASEIRISTKTSPKPIFDIADDG</sequence>
<dbReference type="EMBL" id="JAJSOF020000001">
    <property type="protein sequence ID" value="KAJ4452160.1"/>
    <property type="molecule type" value="Genomic_DNA"/>
</dbReference>
<comment type="caution">
    <text evidence="2">The sequence shown here is derived from an EMBL/GenBank/DDBJ whole genome shotgun (WGS) entry which is preliminary data.</text>
</comment>
<protein>
    <submittedName>
        <fullName evidence="2">Uncharacterized protein</fullName>
    </submittedName>
</protein>
<reference evidence="2 3" key="1">
    <citation type="journal article" date="2022" name="Allergy">
        <title>Genome assembly and annotation of Periplaneta americana reveal a comprehensive cockroach allergen profile.</title>
        <authorList>
            <person name="Wang L."/>
            <person name="Xiong Q."/>
            <person name="Saelim N."/>
            <person name="Wang L."/>
            <person name="Nong W."/>
            <person name="Wan A.T."/>
            <person name="Shi M."/>
            <person name="Liu X."/>
            <person name="Cao Q."/>
            <person name="Hui J.H.L."/>
            <person name="Sookrung N."/>
            <person name="Leung T.F."/>
            <person name="Tungtrongchitr A."/>
            <person name="Tsui S.K.W."/>
        </authorList>
    </citation>
    <scope>NUCLEOTIDE SEQUENCE [LARGE SCALE GENOMIC DNA]</scope>
    <source>
        <strain evidence="2">PWHHKU_190912</strain>
    </source>
</reference>
<name>A0ABQ8U5G0_PERAM</name>
<evidence type="ECO:0000313" key="3">
    <source>
        <dbReference type="Proteomes" id="UP001148838"/>
    </source>
</evidence>
<evidence type="ECO:0000256" key="1">
    <source>
        <dbReference type="SAM" id="MobiDB-lite"/>
    </source>
</evidence>
<feature type="region of interest" description="Disordered" evidence="1">
    <location>
        <begin position="178"/>
        <end position="223"/>
    </location>
</feature>